<keyword evidence="2" id="KW-0472">Membrane</keyword>
<dbReference type="EMBL" id="CAJOAY010000054">
    <property type="protein sequence ID" value="CAF3511150.1"/>
    <property type="molecule type" value="Genomic_DNA"/>
</dbReference>
<evidence type="ECO:0000256" key="3">
    <source>
        <dbReference type="SAM" id="SignalP"/>
    </source>
</evidence>
<evidence type="ECO:0008006" key="7">
    <source>
        <dbReference type="Google" id="ProtNLM"/>
    </source>
</evidence>
<evidence type="ECO:0000313" key="4">
    <source>
        <dbReference type="EMBL" id="CAF0921115.1"/>
    </source>
</evidence>
<reference evidence="4" key="1">
    <citation type="submission" date="2021-02" db="EMBL/GenBank/DDBJ databases">
        <authorList>
            <person name="Nowell W R."/>
        </authorList>
    </citation>
    <scope>NUCLEOTIDE SEQUENCE</scope>
</reference>
<feature type="transmembrane region" description="Helical" evidence="2">
    <location>
        <begin position="168"/>
        <end position="191"/>
    </location>
</feature>
<feature type="region of interest" description="Disordered" evidence="1">
    <location>
        <begin position="112"/>
        <end position="141"/>
    </location>
</feature>
<dbReference type="Proteomes" id="UP000663881">
    <property type="component" value="Unassembled WGS sequence"/>
</dbReference>
<feature type="chain" id="PRO_5036223845" description="SUEL-type lectin domain-containing protein" evidence="3">
    <location>
        <begin position="18"/>
        <end position="267"/>
    </location>
</feature>
<dbReference type="Proteomes" id="UP000663891">
    <property type="component" value="Unassembled WGS sequence"/>
</dbReference>
<dbReference type="AlphaFoldDB" id="A0A814AX12"/>
<keyword evidence="2" id="KW-1133">Transmembrane helix</keyword>
<protein>
    <recommendedName>
        <fullName evidence="7">SUEL-type lectin domain-containing protein</fullName>
    </recommendedName>
</protein>
<keyword evidence="2" id="KW-0812">Transmembrane</keyword>
<dbReference type="OrthoDB" id="9982006at2759"/>
<evidence type="ECO:0000256" key="2">
    <source>
        <dbReference type="SAM" id="Phobius"/>
    </source>
</evidence>
<comment type="caution">
    <text evidence="4">The sequence shown here is derived from an EMBL/GenBank/DDBJ whole genome shotgun (WGS) entry which is preliminary data.</text>
</comment>
<gene>
    <name evidence="5" type="ORF">OKA104_LOCUS2055</name>
    <name evidence="4" type="ORF">VCS650_LOCUS10379</name>
</gene>
<feature type="signal peptide" evidence="3">
    <location>
        <begin position="1"/>
        <end position="17"/>
    </location>
</feature>
<evidence type="ECO:0000313" key="5">
    <source>
        <dbReference type="EMBL" id="CAF3511150.1"/>
    </source>
</evidence>
<sequence length="267" mass="30190">MMPILFFLILILHKINGKFLLNAESSSIIVLRHIRLSTDNEYYRIRCPYHLNHLTPTLLNYSNGNCFNLYTELINDACINNRSPCRYHAKPVQLNCNDRTYSKYVDITYQCSSSPSKSTRTALSDNDKTSTSPTIEGESILSTSQSPNTITIHALTFPSISSRIEESIGLFLVGLATVFILWLTVCCVWFIRCGHIHEEDDGKCELLAMRLNRKAEIIDFTILSDRKPKIVGNLSGHTNTGGIENVCLHVNPIENRHISSLKITQID</sequence>
<accession>A0A814AX12</accession>
<evidence type="ECO:0000313" key="6">
    <source>
        <dbReference type="Proteomes" id="UP000663891"/>
    </source>
</evidence>
<name>A0A814AX12_9BILA</name>
<evidence type="ECO:0000256" key="1">
    <source>
        <dbReference type="SAM" id="MobiDB-lite"/>
    </source>
</evidence>
<keyword evidence="3" id="KW-0732">Signal</keyword>
<dbReference type="EMBL" id="CAJNON010000074">
    <property type="protein sequence ID" value="CAF0921115.1"/>
    <property type="molecule type" value="Genomic_DNA"/>
</dbReference>
<organism evidence="4 6">
    <name type="scientific">Adineta steineri</name>
    <dbReference type="NCBI Taxonomy" id="433720"/>
    <lineage>
        <taxon>Eukaryota</taxon>
        <taxon>Metazoa</taxon>
        <taxon>Spiralia</taxon>
        <taxon>Gnathifera</taxon>
        <taxon>Rotifera</taxon>
        <taxon>Eurotatoria</taxon>
        <taxon>Bdelloidea</taxon>
        <taxon>Adinetida</taxon>
        <taxon>Adinetidae</taxon>
        <taxon>Adineta</taxon>
    </lineage>
</organism>
<proteinExistence type="predicted"/>